<dbReference type="Proteomes" id="UP001358417">
    <property type="component" value="Unassembled WGS sequence"/>
</dbReference>
<evidence type="ECO:0000313" key="2">
    <source>
        <dbReference type="EMBL" id="KAK5051918.1"/>
    </source>
</evidence>
<sequence>MVKVAENRVIDLDVFPGDPKGDQLAEQTRAAVSGKLPQEGAQGVSANSQSAITALGGTVGGGVKGVVDTLGNTVGALGEGVTGTVQGVGDGVGSTVQFAGGAVGAGAGKLGNMFTGSKQGQSEAMKDQKANLNAESKKTEEIESDIPTSVQEHSKDANNAAKNTPQKSEGLEDQGEDKIAGVSSSSS</sequence>
<gene>
    <name evidence="2" type="ORF">LTR84_002721</name>
</gene>
<comment type="caution">
    <text evidence="2">The sequence shown here is derived from an EMBL/GenBank/DDBJ whole genome shotgun (WGS) entry which is preliminary data.</text>
</comment>
<organism evidence="2 3">
    <name type="scientific">Exophiala bonariae</name>
    <dbReference type="NCBI Taxonomy" id="1690606"/>
    <lineage>
        <taxon>Eukaryota</taxon>
        <taxon>Fungi</taxon>
        <taxon>Dikarya</taxon>
        <taxon>Ascomycota</taxon>
        <taxon>Pezizomycotina</taxon>
        <taxon>Eurotiomycetes</taxon>
        <taxon>Chaetothyriomycetidae</taxon>
        <taxon>Chaetothyriales</taxon>
        <taxon>Herpotrichiellaceae</taxon>
        <taxon>Exophiala</taxon>
    </lineage>
</organism>
<name>A0AAV9ND66_9EURO</name>
<dbReference type="GeneID" id="89970920"/>
<dbReference type="AlphaFoldDB" id="A0AAV9ND66"/>
<feature type="compositionally biased region" description="Basic and acidic residues" evidence="1">
    <location>
        <begin position="124"/>
        <end position="141"/>
    </location>
</feature>
<protein>
    <submittedName>
        <fullName evidence="2">Uncharacterized protein</fullName>
    </submittedName>
</protein>
<accession>A0AAV9ND66</accession>
<keyword evidence="3" id="KW-1185">Reference proteome</keyword>
<reference evidence="2 3" key="1">
    <citation type="submission" date="2023-08" db="EMBL/GenBank/DDBJ databases">
        <title>Black Yeasts Isolated from many extreme environments.</title>
        <authorList>
            <person name="Coleine C."/>
            <person name="Stajich J.E."/>
            <person name="Selbmann L."/>
        </authorList>
    </citation>
    <scope>NUCLEOTIDE SEQUENCE [LARGE SCALE GENOMIC DNA]</scope>
    <source>
        <strain evidence="2 3">CCFEE 5792</strain>
    </source>
</reference>
<dbReference type="EMBL" id="JAVRRD010000014">
    <property type="protein sequence ID" value="KAK5051918.1"/>
    <property type="molecule type" value="Genomic_DNA"/>
</dbReference>
<proteinExistence type="predicted"/>
<evidence type="ECO:0000256" key="1">
    <source>
        <dbReference type="SAM" id="MobiDB-lite"/>
    </source>
</evidence>
<feature type="region of interest" description="Disordered" evidence="1">
    <location>
        <begin position="114"/>
        <end position="187"/>
    </location>
</feature>
<evidence type="ECO:0000313" key="3">
    <source>
        <dbReference type="Proteomes" id="UP001358417"/>
    </source>
</evidence>
<dbReference type="RefSeq" id="XP_064705932.1">
    <property type="nucleotide sequence ID" value="XM_064846322.1"/>
</dbReference>